<dbReference type="Pfam" id="PF13505">
    <property type="entry name" value="OMP_b-brl"/>
    <property type="match status" value="1"/>
</dbReference>
<evidence type="ECO:0000259" key="2">
    <source>
        <dbReference type="Pfam" id="PF13505"/>
    </source>
</evidence>
<feature type="domain" description="Outer membrane protein beta-barrel" evidence="2">
    <location>
        <begin position="15"/>
        <end position="216"/>
    </location>
</feature>
<name>A0A956RNR8_UNCEI</name>
<dbReference type="Proteomes" id="UP000697710">
    <property type="component" value="Unassembled WGS sequence"/>
</dbReference>
<accession>A0A956RNR8</accession>
<proteinExistence type="predicted"/>
<comment type="caution">
    <text evidence="3">The sequence shown here is derived from an EMBL/GenBank/DDBJ whole genome shotgun (WGS) entry which is preliminary data.</text>
</comment>
<protein>
    <submittedName>
        <fullName evidence="3">Outer membrane beta-barrel protein</fullName>
    </submittedName>
</protein>
<gene>
    <name evidence="3" type="ORF">KC729_06820</name>
</gene>
<dbReference type="SUPFAM" id="SSF56925">
    <property type="entry name" value="OMPA-like"/>
    <property type="match status" value="1"/>
</dbReference>
<dbReference type="EMBL" id="JAGQHR010000154">
    <property type="protein sequence ID" value="MCA9727378.1"/>
    <property type="molecule type" value="Genomic_DNA"/>
</dbReference>
<dbReference type="Gene3D" id="2.40.160.20">
    <property type="match status" value="1"/>
</dbReference>
<keyword evidence="1" id="KW-0732">Signal</keyword>
<dbReference type="AlphaFoldDB" id="A0A956RNR8"/>
<organism evidence="3 4">
    <name type="scientific">Eiseniibacteriota bacterium</name>
    <dbReference type="NCBI Taxonomy" id="2212470"/>
    <lineage>
        <taxon>Bacteria</taxon>
        <taxon>Candidatus Eiseniibacteriota</taxon>
    </lineage>
</organism>
<evidence type="ECO:0000313" key="3">
    <source>
        <dbReference type="EMBL" id="MCA9727378.1"/>
    </source>
</evidence>
<evidence type="ECO:0000313" key="4">
    <source>
        <dbReference type="Proteomes" id="UP000697710"/>
    </source>
</evidence>
<reference evidence="3" key="1">
    <citation type="submission" date="2020-04" db="EMBL/GenBank/DDBJ databases">
        <authorList>
            <person name="Zhang T."/>
        </authorList>
    </citation>
    <scope>NUCLEOTIDE SEQUENCE</scope>
    <source>
        <strain evidence="3">HKST-UBA01</strain>
    </source>
</reference>
<dbReference type="PROSITE" id="PS51257">
    <property type="entry name" value="PROKAR_LIPOPROTEIN"/>
    <property type="match status" value="1"/>
</dbReference>
<sequence>MRILGSLVVLPIVVGLSLGTASCRAEQSPWGLGPHLAIGIPLDDFGDVSELGAGLGLRATYEFSNALSLGANAAYLSYGRARTSIYDDPVYGILVTETSSQGFQLTAGPQLAVAGQQWRPYVSAQAGLYQFRTNTAIPGTEYSATISSTWALGWNGGFGFQRDIGLGPWIDFGLDYHTIYDLPGPLVENPDDPGGPLIQGGKITAHEVGIRIGVHFFLEEPEPRDTPEEPPHRRP</sequence>
<evidence type="ECO:0000256" key="1">
    <source>
        <dbReference type="ARBA" id="ARBA00022729"/>
    </source>
</evidence>
<dbReference type="InterPro" id="IPR011250">
    <property type="entry name" value="OMP/PagP_B-barrel"/>
</dbReference>
<reference evidence="3" key="2">
    <citation type="journal article" date="2021" name="Microbiome">
        <title>Successional dynamics and alternative stable states in a saline activated sludge microbial community over 9 years.</title>
        <authorList>
            <person name="Wang Y."/>
            <person name="Ye J."/>
            <person name="Ju F."/>
            <person name="Liu L."/>
            <person name="Boyd J.A."/>
            <person name="Deng Y."/>
            <person name="Parks D.H."/>
            <person name="Jiang X."/>
            <person name="Yin X."/>
            <person name="Woodcroft B.J."/>
            <person name="Tyson G.W."/>
            <person name="Hugenholtz P."/>
            <person name="Polz M.F."/>
            <person name="Zhang T."/>
        </authorList>
    </citation>
    <scope>NUCLEOTIDE SEQUENCE</scope>
    <source>
        <strain evidence="3">HKST-UBA01</strain>
    </source>
</reference>
<dbReference type="InterPro" id="IPR027385">
    <property type="entry name" value="Beta-barrel_OMP"/>
</dbReference>